<dbReference type="EMBL" id="QGNW01001110">
    <property type="protein sequence ID" value="RVW55671.1"/>
    <property type="molecule type" value="Genomic_DNA"/>
</dbReference>
<feature type="transmembrane region" description="Helical" evidence="7">
    <location>
        <begin position="432"/>
        <end position="452"/>
    </location>
</feature>
<gene>
    <name evidence="9" type="primary">BOR2_1</name>
    <name evidence="9" type="ORF">CK203_096387</name>
</gene>
<feature type="domain" description="Bicarbonate transporter-like transmembrane" evidence="8">
    <location>
        <begin position="7"/>
        <end position="473"/>
    </location>
</feature>
<evidence type="ECO:0000256" key="6">
    <source>
        <dbReference type="SAM" id="MobiDB-lite"/>
    </source>
</evidence>
<feature type="compositionally biased region" description="Polar residues" evidence="6">
    <location>
        <begin position="808"/>
        <end position="823"/>
    </location>
</feature>
<organism evidence="9 10">
    <name type="scientific">Vitis vinifera</name>
    <name type="common">Grape</name>
    <dbReference type="NCBI Taxonomy" id="29760"/>
    <lineage>
        <taxon>Eukaryota</taxon>
        <taxon>Viridiplantae</taxon>
        <taxon>Streptophyta</taxon>
        <taxon>Embryophyta</taxon>
        <taxon>Tracheophyta</taxon>
        <taxon>Spermatophyta</taxon>
        <taxon>Magnoliopsida</taxon>
        <taxon>eudicotyledons</taxon>
        <taxon>Gunneridae</taxon>
        <taxon>Pentapetalae</taxon>
        <taxon>rosids</taxon>
        <taxon>Vitales</taxon>
        <taxon>Vitaceae</taxon>
        <taxon>Viteae</taxon>
        <taxon>Vitis</taxon>
    </lineage>
</organism>
<keyword evidence="4 7" id="KW-1133">Transmembrane helix</keyword>
<proteinExistence type="inferred from homology"/>
<dbReference type="PANTHER" id="PTHR11453:SF110">
    <property type="entry name" value="BORON TRANSPORTER 3-RELATED"/>
    <property type="match status" value="1"/>
</dbReference>
<evidence type="ECO:0000256" key="2">
    <source>
        <dbReference type="ARBA" id="ARBA00006262"/>
    </source>
</evidence>
<evidence type="ECO:0000256" key="3">
    <source>
        <dbReference type="ARBA" id="ARBA00022692"/>
    </source>
</evidence>
<feature type="transmembrane region" description="Helical" evidence="7">
    <location>
        <begin position="216"/>
        <end position="236"/>
    </location>
</feature>
<evidence type="ECO:0000313" key="9">
    <source>
        <dbReference type="EMBL" id="RVW55671.1"/>
    </source>
</evidence>
<evidence type="ECO:0000259" key="8">
    <source>
        <dbReference type="Pfam" id="PF00955"/>
    </source>
</evidence>
<feature type="region of interest" description="Disordered" evidence="6">
    <location>
        <begin position="786"/>
        <end position="823"/>
    </location>
</feature>
<name>A0A438F6U6_VITVI</name>
<evidence type="ECO:0000256" key="1">
    <source>
        <dbReference type="ARBA" id="ARBA00004141"/>
    </source>
</evidence>
<dbReference type="Pfam" id="PF00955">
    <property type="entry name" value="HCO3_cotransp"/>
    <property type="match status" value="2"/>
</dbReference>
<dbReference type="Proteomes" id="UP000288805">
    <property type="component" value="Unassembled WGS sequence"/>
</dbReference>
<feature type="transmembrane region" description="Helical" evidence="7">
    <location>
        <begin position="44"/>
        <end position="65"/>
    </location>
</feature>
<evidence type="ECO:0000256" key="5">
    <source>
        <dbReference type="ARBA" id="ARBA00023136"/>
    </source>
</evidence>
<dbReference type="InterPro" id="IPR011531">
    <property type="entry name" value="HCO3_transpt-like_TM_dom"/>
</dbReference>
<comment type="caution">
    <text evidence="9">The sequence shown here is derived from an EMBL/GenBank/DDBJ whole genome shotgun (WGS) entry which is preliminary data.</text>
</comment>
<protein>
    <submittedName>
        <fullName evidence="9">Putative boron transporter 2</fullName>
    </submittedName>
</protein>
<evidence type="ECO:0000256" key="4">
    <source>
        <dbReference type="ARBA" id="ARBA00022989"/>
    </source>
</evidence>
<feature type="domain" description="Bicarbonate transporter-like transmembrane" evidence="8">
    <location>
        <begin position="565"/>
        <end position="707"/>
    </location>
</feature>
<dbReference type="GO" id="GO:0006820">
    <property type="term" value="P:monoatomic anion transport"/>
    <property type="evidence" value="ECO:0007669"/>
    <property type="project" value="InterPro"/>
</dbReference>
<feature type="transmembrane region" description="Helical" evidence="7">
    <location>
        <begin position="174"/>
        <end position="196"/>
    </location>
</feature>
<keyword evidence="3 7" id="KW-0812">Transmembrane</keyword>
<accession>A0A438F6U6</accession>
<feature type="transmembrane region" description="Helical" evidence="7">
    <location>
        <begin position="85"/>
        <end position="105"/>
    </location>
</feature>
<sequence>MEETFVPFRGIKNDLQGRLLCYKQDWTGGLRAGFRYAFLLPSHICMLVTNLIVCRILAPTTYIFFASAIPVISFGEQLEKNTDGVLTAVQTLASTALCGIIHSIIGGQPLLILGVAEPTVLMYTFMFNFAKDRPDLGPKLFLAWTGWVCVWTSGLLFLLAILGASSIINRFTRIAGELFGLLIAMLFMQEAIKGLIDEFRIPGRESPTLTEFQPSWRFANGMFALVLSFGLFLTALRSRKARSWRYGSGKFIGYSFFYSNRSFLIQQRKKKSYFHECLPLLIRSVMEIGNIFHFSQESSSSCQCCSPSILLFLTAVEFFCRSSPFFRNEQIVLPCPCLLGCLRGFIADYGVPLMVLVWTAVSYIPAGSIPKGIPRRLFSPNPWSPGSYENWTIIKACLTQHSTMIAVLYYFDHSVASQLAQQKEFNLRKPPSFHYDLLLLGFMVILCGLIGIPPANGVIPQSPMHTKSLATLKHQLLRNRLVETARKCIRENSSLGQMYESMQEAYQHMQTPLVYQEPSALCDGQGLKELKDSTIQLASSMGNMEAPIDETLFDIENEIDDLLPVEVKEQRLSNLLQAIMVGGCVAAMPFLKKIPTSVLWGYFAFMAVESLPGNQFWERILLLFTAPSRRYKVLEDYHATFVETVPFKTIAMFTIFQTAYLLVCFGITWVPIAGVLFPLMIMLLVPVRQYILPKFFKGAHLQDLDAAEYEEVPALSFNLTSQERELSRRSSFADHGEVLDGIITRGRGEIRRTCSLKMTSSTAMPSKDFKSTKSFSDRVCSPRITELRGIRSPRFGGRGPFSPRTGEARQSNLGKSGQNSDIN</sequence>
<feature type="transmembrane region" description="Helical" evidence="7">
    <location>
        <begin position="110"/>
        <end position="129"/>
    </location>
</feature>
<evidence type="ECO:0000313" key="10">
    <source>
        <dbReference type="Proteomes" id="UP000288805"/>
    </source>
</evidence>
<feature type="transmembrane region" description="Helical" evidence="7">
    <location>
        <begin position="141"/>
        <end position="162"/>
    </location>
</feature>
<feature type="transmembrane region" description="Helical" evidence="7">
    <location>
        <begin position="659"/>
        <end position="685"/>
    </location>
</feature>
<dbReference type="AlphaFoldDB" id="A0A438F6U6"/>
<comment type="similarity">
    <text evidence="2">Belongs to the anion exchanger (TC 2.A.31.3) family.</text>
</comment>
<evidence type="ECO:0000256" key="7">
    <source>
        <dbReference type="SAM" id="Phobius"/>
    </source>
</evidence>
<comment type="subcellular location">
    <subcellularLocation>
        <location evidence="1">Membrane</location>
        <topology evidence="1">Multi-pass membrane protein</topology>
    </subcellularLocation>
</comment>
<dbReference type="PANTHER" id="PTHR11453">
    <property type="entry name" value="ANION EXCHANGE PROTEIN"/>
    <property type="match status" value="1"/>
</dbReference>
<dbReference type="InterPro" id="IPR003020">
    <property type="entry name" value="HCO3_transpt_euk"/>
</dbReference>
<reference evidence="9 10" key="1">
    <citation type="journal article" date="2018" name="PLoS Genet.">
        <title>Population sequencing reveals clonal diversity and ancestral inbreeding in the grapevine cultivar Chardonnay.</title>
        <authorList>
            <person name="Roach M.J."/>
            <person name="Johnson D.L."/>
            <person name="Bohlmann J."/>
            <person name="van Vuuren H.J."/>
            <person name="Jones S.J."/>
            <person name="Pretorius I.S."/>
            <person name="Schmidt S.A."/>
            <person name="Borneman A.R."/>
        </authorList>
    </citation>
    <scope>NUCLEOTIDE SEQUENCE [LARGE SCALE GENOMIC DNA]</scope>
    <source>
        <strain evidence="10">cv. Chardonnay</strain>
        <tissue evidence="9">Leaf</tissue>
    </source>
</reference>
<dbReference type="GO" id="GO:0016020">
    <property type="term" value="C:membrane"/>
    <property type="evidence" value="ECO:0007669"/>
    <property type="project" value="UniProtKB-SubCell"/>
</dbReference>
<feature type="transmembrane region" description="Helical" evidence="7">
    <location>
        <begin position="353"/>
        <end position="373"/>
    </location>
</feature>
<dbReference type="GO" id="GO:0005452">
    <property type="term" value="F:solute:inorganic anion antiporter activity"/>
    <property type="evidence" value="ECO:0007669"/>
    <property type="project" value="InterPro"/>
</dbReference>
<keyword evidence="5 7" id="KW-0472">Membrane</keyword>